<name>A0A0L0FV03_9EUKA</name>
<evidence type="ECO:0000256" key="1">
    <source>
        <dbReference type="SAM" id="MobiDB-lite"/>
    </source>
</evidence>
<proteinExistence type="predicted"/>
<dbReference type="Proteomes" id="UP000054560">
    <property type="component" value="Unassembled WGS sequence"/>
</dbReference>
<dbReference type="RefSeq" id="XP_014153670.1">
    <property type="nucleotide sequence ID" value="XM_014298195.1"/>
</dbReference>
<dbReference type="AlphaFoldDB" id="A0A0L0FV03"/>
<sequence>MDRGDTECPDKHSGDDPKHAQLPGGGLAVQPCLAIDEEQSDCCVCYNGYLHDVPFPGMDTTMGMCS</sequence>
<evidence type="ECO:0000313" key="3">
    <source>
        <dbReference type="Proteomes" id="UP000054560"/>
    </source>
</evidence>
<organism evidence="2 3">
    <name type="scientific">Sphaeroforma arctica JP610</name>
    <dbReference type="NCBI Taxonomy" id="667725"/>
    <lineage>
        <taxon>Eukaryota</taxon>
        <taxon>Ichthyosporea</taxon>
        <taxon>Ichthyophonida</taxon>
        <taxon>Sphaeroforma</taxon>
    </lineage>
</organism>
<dbReference type="GeneID" id="25908345"/>
<protein>
    <submittedName>
        <fullName evidence="2">Uncharacterized protein</fullName>
    </submittedName>
</protein>
<feature type="region of interest" description="Disordered" evidence="1">
    <location>
        <begin position="1"/>
        <end position="23"/>
    </location>
</feature>
<gene>
    <name evidence="2" type="ORF">SARC_07841</name>
</gene>
<accession>A0A0L0FV03</accession>
<keyword evidence="3" id="KW-1185">Reference proteome</keyword>
<reference evidence="2 3" key="1">
    <citation type="submission" date="2011-02" db="EMBL/GenBank/DDBJ databases">
        <title>The Genome Sequence of Sphaeroforma arctica JP610.</title>
        <authorList>
            <consortium name="The Broad Institute Genome Sequencing Platform"/>
            <person name="Russ C."/>
            <person name="Cuomo C."/>
            <person name="Young S.K."/>
            <person name="Zeng Q."/>
            <person name="Gargeya S."/>
            <person name="Alvarado L."/>
            <person name="Berlin A."/>
            <person name="Chapman S.B."/>
            <person name="Chen Z."/>
            <person name="Freedman E."/>
            <person name="Gellesch M."/>
            <person name="Goldberg J."/>
            <person name="Griggs A."/>
            <person name="Gujja S."/>
            <person name="Heilman E."/>
            <person name="Heiman D."/>
            <person name="Howarth C."/>
            <person name="Mehta T."/>
            <person name="Neiman D."/>
            <person name="Pearson M."/>
            <person name="Roberts A."/>
            <person name="Saif S."/>
            <person name="Shea T."/>
            <person name="Shenoy N."/>
            <person name="Sisk P."/>
            <person name="Stolte C."/>
            <person name="Sykes S."/>
            <person name="White J."/>
            <person name="Yandava C."/>
            <person name="Burger G."/>
            <person name="Gray M.W."/>
            <person name="Holland P.W.H."/>
            <person name="King N."/>
            <person name="Lang F.B.F."/>
            <person name="Roger A.J."/>
            <person name="Ruiz-Trillo I."/>
            <person name="Haas B."/>
            <person name="Nusbaum C."/>
            <person name="Birren B."/>
        </authorList>
    </citation>
    <scope>NUCLEOTIDE SEQUENCE [LARGE SCALE GENOMIC DNA]</scope>
    <source>
        <strain evidence="2 3">JP610</strain>
    </source>
</reference>
<dbReference type="EMBL" id="KQ242247">
    <property type="protein sequence ID" value="KNC79768.1"/>
    <property type="molecule type" value="Genomic_DNA"/>
</dbReference>
<feature type="compositionally biased region" description="Basic and acidic residues" evidence="1">
    <location>
        <begin position="1"/>
        <end position="19"/>
    </location>
</feature>
<evidence type="ECO:0000313" key="2">
    <source>
        <dbReference type="EMBL" id="KNC79768.1"/>
    </source>
</evidence>